<dbReference type="EMBL" id="BPUS01000018">
    <property type="protein sequence ID" value="GJH28960.1"/>
    <property type="molecule type" value="Genomic_DNA"/>
</dbReference>
<protein>
    <submittedName>
        <fullName evidence="1">Uncharacterized protein</fullName>
    </submittedName>
</protein>
<accession>A0AA37IFR1</accession>
<name>A0AA37IFR1_9BURK</name>
<reference evidence="1" key="1">
    <citation type="submission" date="2022-09" db="EMBL/GenBank/DDBJ databases">
        <title>Isolation and characterization of 3-chlorobenzoate degrading bacteria from soils in Shizuoka.</title>
        <authorList>
            <person name="Ifat A."/>
            <person name="Ogawa N."/>
            <person name="Kimbara K."/>
            <person name="Moriuchi R."/>
            <person name="Dohra H."/>
            <person name="Shintani M."/>
        </authorList>
    </citation>
    <scope>NUCLEOTIDE SEQUENCE</scope>
    <source>
        <strain evidence="1">19CS4-2</strain>
    </source>
</reference>
<sequence length="45" mass="4951">MHDQINNFAVTDVDGGQFARFSGGIVYRRRGKGRTIQLAEAVNAL</sequence>
<dbReference type="Proteomes" id="UP001055111">
    <property type="component" value="Unassembled WGS sequence"/>
</dbReference>
<comment type="caution">
    <text evidence="1">The sequence shown here is derived from an EMBL/GenBank/DDBJ whole genome shotgun (WGS) entry which is preliminary data.</text>
</comment>
<gene>
    <name evidence="1" type="ORF">CBA19CS42_30610</name>
</gene>
<organism evidence="1 2">
    <name type="scientific">Caballeronia novacaledonica</name>
    <dbReference type="NCBI Taxonomy" id="1544861"/>
    <lineage>
        <taxon>Bacteria</taxon>
        <taxon>Pseudomonadati</taxon>
        <taxon>Pseudomonadota</taxon>
        <taxon>Betaproteobacteria</taxon>
        <taxon>Burkholderiales</taxon>
        <taxon>Burkholderiaceae</taxon>
        <taxon>Caballeronia</taxon>
    </lineage>
</organism>
<dbReference type="RefSeq" id="WP_238216007.1">
    <property type="nucleotide sequence ID" value="NZ_BPUS01000018.1"/>
</dbReference>
<proteinExistence type="predicted"/>
<evidence type="ECO:0000313" key="2">
    <source>
        <dbReference type="Proteomes" id="UP001055111"/>
    </source>
</evidence>
<evidence type="ECO:0000313" key="1">
    <source>
        <dbReference type="EMBL" id="GJH28960.1"/>
    </source>
</evidence>
<dbReference type="AlphaFoldDB" id="A0AA37IFR1"/>